<gene>
    <name evidence="1" type="ORF">SAMN05421647_103109</name>
</gene>
<accession>A0A1N6R584</accession>
<organism evidence="1 2">
    <name type="scientific">Marinobacterium stanieri</name>
    <dbReference type="NCBI Taxonomy" id="49186"/>
    <lineage>
        <taxon>Bacteria</taxon>
        <taxon>Pseudomonadati</taxon>
        <taxon>Pseudomonadota</taxon>
        <taxon>Gammaproteobacteria</taxon>
        <taxon>Oceanospirillales</taxon>
        <taxon>Oceanospirillaceae</taxon>
        <taxon>Marinobacterium</taxon>
    </lineage>
</organism>
<sequence>MSHSNSLNELAAQAEALRDSLSQTAKDFEQFEFNVRGVHECMERIQKCMRMVGNDRKAALSARDTRKVMAEMEDAVAEMSGLLNLDR</sequence>
<evidence type="ECO:0000313" key="1">
    <source>
        <dbReference type="EMBL" id="SIQ23792.1"/>
    </source>
</evidence>
<dbReference type="eggNOG" id="ENOG5033JI8">
    <property type="taxonomic scope" value="Bacteria"/>
</dbReference>
<proteinExistence type="predicted"/>
<dbReference type="Proteomes" id="UP000186895">
    <property type="component" value="Unassembled WGS sequence"/>
</dbReference>
<dbReference type="EMBL" id="FTMN01000003">
    <property type="protein sequence ID" value="SIQ23792.1"/>
    <property type="molecule type" value="Genomic_DNA"/>
</dbReference>
<keyword evidence="2" id="KW-1185">Reference proteome</keyword>
<protein>
    <submittedName>
        <fullName evidence="1">Uncharacterized protein</fullName>
    </submittedName>
</protein>
<evidence type="ECO:0000313" key="2">
    <source>
        <dbReference type="Proteomes" id="UP000186895"/>
    </source>
</evidence>
<name>A0A1N6R584_9GAMM</name>
<dbReference type="RefSeq" id="WP_010323182.1">
    <property type="nucleotide sequence ID" value="NZ_FTMN01000003.1"/>
</dbReference>
<dbReference type="AlphaFoldDB" id="A0A1N6R584"/>
<dbReference type="STRING" id="49186.SAMN05421647_103109"/>
<reference evidence="1 2" key="1">
    <citation type="submission" date="2017-01" db="EMBL/GenBank/DDBJ databases">
        <authorList>
            <person name="Mah S.A."/>
            <person name="Swanson W.J."/>
            <person name="Moy G.W."/>
            <person name="Vacquier V.D."/>
        </authorList>
    </citation>
    <scope>NUCLEOTIDE SEQUENCE [LARGE SCALE GENOMIC DNA]</scope>
    <source>
        <strain evidence="1 2">DSM 7027</strain>
    </source>
</reference>